<comment type="similarity">
    <text evidence="2">Belongs to the fimbrial protein family.</text>
</comment>
<dbReference type="InterPro" id="IPR036937">
    <property type="entry name" value="Adhesion_dom_fimbrial_sf"/>
</dbReference>
<evidence type="ECO:0000256" key="1">
    <source>
        <dbReference type="ARBA" id="ARBA00004561"/>
    </source>
</evidence>
<feature type="chain" id="PRO_5035411593" evidence="5">
    <location>
        <begin position="29"/>
        <end position="376"/>
    </location>
</feature>
<dbReference type="GO" id="GO:0043709">
    <property type="term" value="P:cell adhesion involved in single-species biofilm formation"/>
    <property type="evidence" value="ECO:0007669"/>
    <property type="project" value="TreeGrafter"/>
</dbReference>
<comment type="subcellular location">
    <subcellularLocation>
        <location evidence="1">Fimbrium</location>
    </subcellularLocation>
</comment>
<evidence type="ECO:0000256" key="2">
    <source>
        <dbReference type="ARBA" id="ARBA00006671"/>
    </source>
</evidence>
<dbReference type="EMBL" id="WTMQ01000003">
    <property type="protein sequence ID" value="MWL04249.1"/>
    <property type="molecule type" value="Genomic_DNA"/>
</dbReference>
<gene>
    <name evidence="8" type="ORF">GQM13_12455</name>
    <name evidence="7" type="ORF">GQM21_21725</name>
</gene>
<proteinExistence type="inferred from homology"/>
<protein>
    <submittedName>
        <fullName evidence="8">Fimbrial protein</fullName>
    </submittedName>
</protein>
<accession>A0A6D0DH35</accession>
<keyword evidence="3 5" id="KW-0732">Signal</keyword>
<dbReference type="EMBL" id="WTML01000129">
    <property type="protein sequence ID" value="MWK99753.1"/>
    <property type="molecule type" value="Genomic_DNA"/>
</dbReference>
<evidence type="ECO:0000256" key="5">
    <source>
        <dbReference type="SAM" id="SignalP"/>
    </source>
</evidence>
<dbReference type="InterPro" id="IPR008966">
    <property type="entry name" value="Adhesion_dom_sf"/>
</dbReference>
<reference evidence="9 10" key="1">
    <citation type="submission" date="2019-12" db="EMBL/GenBank/DDBJ databases">
        <title>Enteriobacteria Tanzani isolates_10432.</title>
        <authorList>
            <person name="Subbiah M."/>
            <person name="Call D."/>
        </authorList>
    </citation>
    <scope>NUCLEOTIDE SEQUENCE [LARGE SCALE GENOMIC DNA]</scope>
    <source>
        <strain evidence="8 9">10432wG7</strain>
        <strain evidence="7 10">10432wG8</strain>
    </source>
</reference>
<organism evidence="8 9">
    <name type="scientific">Escherichia coli</name>
    <dbReference type="NCBI Taxonomy" id="562"/>
    <lineage>
        <taxon>Bacteria</taxon>
        <taxon>Pseudomonadati</taxon>
        <taxon>Pseudomonadota</taxon>
        <taxon>Gammaproteobacteria</taxon>
        <taxon>Enterobacterales</taxon>
        <taxon>Enterobacteriaceae</taxon>
        <taxon>Escherichia</taxon>
    </lineage>
</organism>
<dbReference type="Pfam" id="PF00419">
    <property type="entry name" value="Fimbrial"/>
    <property type="match status" value="1"/>
</dbReference>
<comment type="caution">
    <text evidence="8">The sequence shown here is derived from an EMBL/GenBank/DDBJ whole genome shotgun (WGS) entry which is preliminary data.</text>
</comment>
<keyword evidence="4" id="KW-0281">Fimbrium</keyword>
<evidence type="ECO:0000313" key="10">
    <source>
        <dbReference type="Proteomes" id="UP000462271"/>
    </source>
</evidence>
<dbReference type="Gene3D" id="2.60.40.1090">
    <property type="entry name" value="Fimbrial-type adhesion domain"/>
    <property type="match status" value="1"/>
</dbReference>
<dbReference type="AlphaFoldDB" id="A0A6D0DH35"/>
<evidence type="ECO:0000313" key="7">
    <source>
        <dbReference type="EMBL" id="MWK99753.1"/>
    </source>
</evidence>
<dbReference type="PANTHER" id="PTHR33420">
    <property type="entry name" value="FIMBRIAL SUBUNIT ELFA-RELATED"/>
    <property type="match status" value="1"/>
</dbReference>
<evidence type="ECO:0000256" key="3">
    <source>
        <dbReference type="ARBA" id="ARBA00022729"/>
    </source>
</evidence>
<dbReference type="Proteomes" id="UP000462271">
    <property type="component" value="Unassembled WGS sequence"/>
</dbReference>
<feature type="domain" description="Fimbrial-type adhesion" evidence="6">
    <location>
        <begin position="227"/>
        <end position="375"/>
    </location>
</feature>
<dbReference type="Proteomes" id="UP000430081">
    <property type="component" value="Unassembled WGS sequence"/>
</dbReference>
<feature type="signal peptide" evidence="5">
    <location>
        <begin position="1"/>
        <end position="28"/>
    </location>
</feature>
<dbReference type="GO" id="GO:0009289">
    <property type="term" value="C:pilus"/>
    <property type="evidence" value="ECO:0007669"/>
    <property type="project" value="UniProtKB-SubCell"/>
</dbReference>
<dbReference type="RefSeq" id="WP_157704530.1">
    <property type="nucleotide sequence ID" value="NZ_JANFDX010000007.1"/>
</dbReference>
<dbReference type="InterPro" id="IPR000259">
    <property type="entry name" value="Adhesion_dom_fimbrial"/>
</dbReference>
<dbReference type="PANTHER" id="PTHR33420:SF12">
    <property type="entry name" value="FIMBRIN-LIKE PROTEIN FIMI-RELATED"/>
    <property type="match status" value="1"/>
</dbReference>
<dbReference type="InterPro" id="IPR050263">
    <property type="entry name" value="Bact_Fimbrial_Adh_Pro"/>
</dbReference>
<dbReference type="SUPFAM" id="SSF49401">
    <property type="entry name" value="Bacterial adhesins"/>
    <property type="match status" value="1"/>
</dbReference>
<name>A0A6D0DH35_ECOLX</name>
<evidence type="ECO:0000259" key="6">
    <source>
        <dbReference type="Pfam" id="PF00419"/>
    </source>
</evidence>
<evidence type="ECO:0000256" key="4">
    <source>
        <dbReference type="ARBA" id="ARBA00023263"/>
    </source>
</evidence>
<evidence type="ECO:0000313" key="9">
    <source>
        <dbReference type="Proteomes" id="UP000430081"/>
    </source>
</evidence>
<sequence>MQRKGNKLLIQLCSAILLFFTSSWYAFADSGAECYIESSAAGMYVMDISSTPYTVVTRQVTAVEEMSDAVWDVPIVLRGRAIGCKAVSSGDESVHFINSARASLQTGYTAANGAALFKTTVPGIVYSVELLCTTCGRIEDPHINLDLKLLPAGVDNYIPNPDEWYLWEDTDTKWSLRFRLFYTPEFKPTNGVSVGKIDPGEIATWRIGHTGQPTIQFAMQYESLTFYVDQPTCTILALDPSKGNVSGNEIQLGNNYVSEVNTGIAREVPFFIRGDYCYANKVTVKLLAANKPSNNTLIGKSSGSATGVAVKVHSTYNDSKVLLKADGSNTVEYNFADWSNNLLSFPFTAQLVPDGSGNAVGVGTFSGNATFSFTYE</sequence>
<evidence type="ECO:0000313" key="8">
    <source>
        <dbReference type="EMBL" id="MWL04249.1"/>
    </source>
</evidence>